<dbReference type="Proteomes" id="UP001428341">
    <property type="component" value="Unassembled WGS sequence"/>
</dbReference>
<dbReference type="Gene3D" id="2.20.25.10">
    <property type="match status" value="1"/>
</dbReference>
<organism evidence="1 2">
    <name type="scientific">Citrus x changshan-huyou</name>
    <dbReference type="NCBI Taxonomy" id="2935761"/>
    <lineage>
        <taxon>Eukaryota</taxon>
        <taxon>Viridiplantae</taxon>
        <taxon>Streptophyta</taxon>
        <taxon>Embryophyta</taxon>
        <taxon>Tracheophyta</taxon>
        <taxon>Spermatophyta</taxon>
        <taxon>Magnoliopsida</taxon>
        <taxon>eudicotyledons</taxon>
        <taxon>Gunneridae</taxon>
        <taxon>Pentapetalae</taxon>
        <taxon>rosids</taxon>
        <taxon>malvids</taxon>
        <taxon>Sapindales</taxon>
        <taxon>Rutaceae</taxon>
        <taxon>Aurantioideae</taxon>
        <taxon>Citrus</taxon>
    </lineage>
</organism>
<evidence type="ECO:0000313" key="2">
    <source>
        <dbReference type="Proteomes" id="UP001428341"/>
    </source>
</evidence>
<protein>
    <submittedName>
        <fullName evidence="1">Uncharacterized protein</fullName>
    </submittedName>
</protein>
<proteinExistence type="predicted"/>
<accession>A0AAP0LZG9</accession>
<name>A0AAP0LZG9_9ROSI</name>
<comment type="caution">
    <text evidence="1">The sequence shown here is derived from an EMBL/GenBank/DDBJ whole genome shotgun (WGS) entry which is preliminary data.</text>
</comment>
<dbReference type="AlphaFoldDB" id="A0AAP0LZG9"/>
<evidence type="ECO:0000313" key="1">
    <source>
        <dbReference type="EMBL" id="KAK9193232.1"/>
    </source>
</evidence>
<reference evidence="1 2" key="1">
    <citation type="submission" date="2024-05" db="EMBL/GenBank/DDBJ databases">
        <title>Haplotype-resolved chromosome-level genome assembly of Huyou (Citrus changshanensis).</title>
        <authorList>
            <person name="Miao C."/>
            <person name="Chen W."/>
            <person name="Wu Y."/>
            <person name="Wang L."/>
            <person name="Zhao S."/>
            <person name="Grierson D."/>
            <person name="Xu C."/>
            <person name="Chen K."/>
        </authorList>
    </citation>
    <scope>NUCLEOTIDE SEQUENCE [LARGE SCALE GENOMIC DNA]</scope>
    <source>
        <strain evidence="1">01-14</strain>
        <tissue evidence="1">Leaf</tissue>
    </source>
</reference>
<keyword evidence="2" id="KW-1185">Reference proteome</keyword>
<gene>
    <name evidence="1" type="ORF">WN944_003929</name>
</gene>
<sequence>MPQAHKTRFRSPHFAHPTRVHTAPLASTSRDFLLDEVLFSSANSIFERSRSSKCVNAPPCDGCSNETVGQGLGTPFPSKIQYGATRVELFRSV</sequence>
<dbReference type="EMBL" id="JBCGBO010000006">
    <property type="protein sequence ID" value="KAK9193232.1"/>
    <property type="molecule type" value="Genomic_DNA"/>
</dbReference>